<dbReference type="InterPro" id="IPR000387">
    <property type="entry name" value="Tyr_Pase_dom"/>
</dbReference>
<dbReference type="InterPro" id="IPR003595">
    <property type="entry name" value="Tyr_Pase_cat"/>
</dbReference>
<keyword evidence="6" id="KW-1133">Transmembrane helix</keyword>
<dbReference type="FunFam" id="3.90.190.10:FF:000102">
    <property type="entry name" value="Receptor-type tyrosine-protein phosphatase"/>
    <property type="match status" value="1"/>
</dbReference>
<dbReference type="Proteomes" id="UP000828390">
    <property type="component" value="Unassembled WGS sequence"/>
</dbReference>
<sequence length="818" mass="92873">MGFVEACDSGYFGMNCSFPCHCKEIIGCDHVSGNCSDKECSPGWTGHNCSTECMQGSFGKNCASLCHCKDNSVCDHINGHCPGNLCSKGWRFDNCSIECDHGFYGENCSSDCNCNKCHHVNGSCALYSTQCRGGSRLEGELCTPEDSKQTSAGAIGGGVGAALAVIIAIAVGLWFYKKRTHPKNKHRPSFSAELTDITKPHRQENAHENLGYTDTDANAKVYENAASGDYYSFQDLIPGIKMHLFWDYIREKTKTGSLFFEDEFAKLPKGLIHKHDVATALENRGKTRYREMYAYDHSRVPLEKNNPTDSEYINACFIHGFGKVNKFIASQGPTENMIDDFWRMIWQQRVYKIAMLTNIIEMGTLKCLQYWPDELNGVCTYGGVEIKYAGIEESFEYNIRYFDIRRGKESRYVKQFHLKTWPDKDVPETTWCLVDFWRAVDTSDAANISPIVVHCSAGVGRTGTFIALDILITQARMEGSIRPLQMVEALRQQRVNMVQTKEQYKYLHEAVAEALLIGTHPVLTRQFASVVDYMMGKERESMTTRLEEQFNLIVKSVQVVPESAEEQSSGPTYGNMETVMSEIDAYRPQLQKRGSNFIQRLGAIFLPTVGNTNALLVCMSPTDQHMEEFWSLVDEHHVTTVISLASPGSATYETCQYLGARGSGRVGQFSVNYIHEKKNKRSVERTFSFRDENHEDEDYLTTIKQFQLTSWLEVHDTPSDMQSFLDLLEEVLKWQPHLSDKRPILIHCQTGFMRCGLTALVLNEIQRIRKENGQINIVESFKTMKTRCRDLVHNKTQYRFCYEAILTYITNSGTYQNL</sequence>
<dbReference type="AlphaFoldDB" id="A0A9D4R8Q2"/>
<dbReference type="CDD" id="cd00047">
    <property type="entry name" value="PTPc"/>
    <property type="match status" value="2"/>
</dbReference>
<dbReference type="PANTHER" id="PTHR19134">
    <property type="entry name" value="RECEPTOR-TYPE TYROSINE-PROTEIN PHOSPHATASE"/>
    <property type="match status" value="1"/>
</dbReference>
<organism evidence="9 10">
    <name type="scientific">Dreissena polymorpha</name>
    <name type="common">Zebra mussel</name>
    <name type="synonym">Mytilus polymorpha</name>
    <dbReference type="NCBI Taxonomy" id="45954"/>
    <lineage>
        <taxon>Eukaryota</taxon>
        <taxon>Metazoa</taxon>
        <taxon>Spiralia</taxon>
        <taxon>Lophotrochozoa</taxon>
        <taxon>Mollusca</taxon>
        <taxon>Bivalvia</taxon>
        <taxon>Autobranchia</taxon>
        <taxon>Heteroconchia</taxon>
        <taxon>Euheterodonta</taxon>
        <taxon>Imparidentia</taxon>
        <taxon>Neoheterodontei</taxon>
        <taxon>Myida</taxon>
        <taxon>Dreissenoidea</taxon>
        <taxon>Dreissenidae</taxon>
        <taxon>Dreissena</taxon>
    </lineage>
</organism>
<dbReference type="InterPro" id="IPR000242">
    <property type="entry name" value="PTP_cat"/>
</dbReference>
<feature type="transmembrane region" description="Helical" evidence="6">
    <location>
        <begin position="152"/>
        <end position="176"/>
    </location>
</feature>
<name>A0A9D4R8Q2_DREPO</name>
<dbReference type="EMBL" id="JAIWYP010000003">
    <property type="protein sequence ID" value="KAH3857882.1"/>
    <property type="molecule type" value="Genomic_DNA"/>
</dbReference>
<evidence type="ECO:0000259" key="7">
    <source>
        <dbReference type="PROSITE" id="PS50055"/>
    </source>
</evidence>
<evidence type="ECO:0000256" key="6">
    <source>
        <dbReference type="SAM" id="Phobius"/>
    </source>
</evidence>
<evidence type="ECO:0000256" key="5">
    <source>
        <dbReference type="ARBA" id="ARBA00051722"/>
    </source>
</evidence>
<dbReference type="SMART" id="SM00404">
    <property type="entry name" value="PTPc_motif"/>
    <property type="match status" value="2"/>
</dbReference>
<reference evidence="9" key="2">
    <citation type="submission" date="2020-11" db="EMBL/GenBank/DDBJ databases">
        <authorList>
            <person name="McCartney M.A."/>
            <person name="Auch B."/>
            <person name="Kono T."/>
            <person name="Mallez S."/>
            <person name="Becker A."/>
            <person name="Gohl D.M."/>
            <person name="Silverstein K.A.T."/>
            <person name="Koren S."/>
            <person name="Bechman K.B."/>
            <person name="Herman A."/>
            <person name="Abrahante J.E."/>
            <person name="Garbe J."/>
        </authorList>
    </citation>
    <scope>NUCLEOTIDE SEQUENCE</scope>
    <source>
        <strain evidence="9">Duluth1</strain>
        <tissue evidence="9">Whole animal</tissue>
    </source>
</reference>
<dbReference type="InterPro" id="IPR016130">
    <property type="entry name" value="Tyr_Pase_AS"/>
</dbReference>
<keyword evidence="6" id="KW-0472">Membrane</keyword>
<feature type="domain" description="Tyrosine specific protein phosphatases" evidence="8">
    <location>
        <begin position="434"/>
        <end position="505"/>
    </location>
</feature>
<evidence type="ECO:0000313" key="9">
    <source>
        <dbReference type="EMBL" id="KAH3857882.1"/>
    </source>
</evidence>
<evidence type="ECO:0000259" key="8">
    <source>
        <dbReference type="PROSITE" id="PS50056"/>
    </source>
</evidence>
<comment type="similarity">
    <text evidence="1">Belongs to the protein-tyrosine phosphatase family.</text>
</comment>
<reference evidence="9" key="1">
    <citation type="journal article" date="2019" name="bioRxiv">
        <title>The Genome of the Zebra Mussel, Dreissena polymorpha: A Resource for Invasive Species Research.</title>
        <authorList>
            <person name="McCartney M.A."/>
            <person name="Auch B."/>
            <person name="Kono T."/>
            <person name="Mallez S."/>
            <person name="Zhang Y."/>
            <person name="Obille A."/>
            <person name="Becker A."/>
            <person name="Abrahante J.E."/>
            <person name="Garbe J."/>
            <person name="Badalamenti J.P."/>
            <person name="Herman A."/>
            <person name="Mangelson H."/>
            <person name="Liachko I."/>
            <person name="Sullivan S."/>
            <person name="Sone E.D."/>
            <person name="Koren S."/>
            <person name="Silverstein K.A.T."/>
            <person name="Beckman K.B."/>
            <person name="Gohl D.M."/>
        </authorList>
    </citation>
    <scope>NUCLEOTIDE SEQUENCE</scope>
    <source>
        <strain evidence="9">Duluth1</strain>
        <tissue evidence="9">Whole animal</tissue>
    </source>
</reference>
<evidence type="ECO:0000256" key="4">
    <source>
        <dbReference type="ARBA" id="ARBA00022912"/>
    </source>
</evidence>
<evidence type="ECO:0000256" key="3">
    <source>
        <dbReference type="ARBA" id="ARBA00022801"/>
    </source>
</evidence>
<dbReference type="EC" id="3.1.3.48" evidence="2"/>
<dbReference type="InterPro" id="IPR029021">
    <property type="entry name" value="Prot-tyrosine_phosphatase-like"/>
</dbReference>
<evidence type="ECO:0000256" key="2">
    <source>
        <dbReference type="ARBA" id="ARBA00013064"/>
    </source>
</evidence>
<dbReference type="PROSITE" id="PS50055">
    <property type="entry name" value="TYR_PHOSPHATASE_PTP"/>
    <property type="match status" value="2"/>
</dbReference>
<keyword evidence="10" id="KW-1185">Reference proteome</keyword>
<accession>A0A9D4R8Q2</accession>
<keyword evidence="6" id="KW-0812">Transmembrane</keyword>
<dbReference type="PROSITE" id="PS50056">
    <property type="entry name" value="TYR_PHOSPHATASE_2"/>
    <property type="match status" value="2"/>
</dbReference>
<proteinExistence type="inferred from homology"/>
<evidence type="ECO:0000313" key="10">
    <source>
        <dbReference type="Proteomes" id="UP000828390"/>
    </source>
</evidence>
<keyword evidence="3" id="KW-0378">Hydrolase</keyword>
<dbReference type="Gene3D" id="3.90.190.10">
    <property type="entry name" value="Protein tyrosine phosphatase superfamily"/>
    <property type="match status" value="2"/>
</dbReference>
<gene>
    <name evidence="9" type="ORF">DPMN_100497</name>
</gene>
<protein>
    <recommendedName>
        <fullName evidence="2">protein-tyrosine-phosphatase</fullName>
        <ecNumber evidence="2">3.1.3.48</ecNumber>
    </recommendedName>
</protein>
<keyword evidence="4" id="KW-0904">Protein phosphatase</keyword>
<dbReference type="PRINTS" id="PR00700">
    <property type="entry name" value="PRTYPHPHTASE"/>
</dbReference>
<dbReference type="SUPFAM" id="SSF52799">
    <property type="entry name" value="(Phosphotyrosine protein) phosphatases II"/>
    <property type="match status" value="2"/>
</dbReference>
<dbReference type="Pfam" id="PF00102">
    <property type="entry name" value="Y_phosphatase"/>
    <property type="match status" value="2"/>
</dbReference>
<dbReference type="SMART" id="SM00194">
    <property type="entry name" value="PTPc"/>
    <property type="match status" value="2"/>
</dbReference>
<feature type="domain" description="Tyrosine specific protein phosphatases" evidence="8">
    <location>
        <begin position="722"/>
        <end position="799"/>
    </location>
</feature>
<evidence type="ECO:0000256" key="1">
    <source>
        <dbReference type="ARBA" id="ARBA00009580"/>
    </source>
</evidence>
<dbReference type="InterPro" id="IPR050348">
    <property type="entry name" value="Protein-Tyr_Phosphatase"/>
</dbReference>
<feature type="domain" description="Tyrosine-protein phosphatase" evidence="7">
    <location>
        <begin position="546"/>
        <end position="808"/>
    </location>
</feature>
<dbReference type="PROSITE" id="PS00383">
    <property type="entry name" value="TYR_PHOSPHATASE_1"/>
    <property type="match status" value="2"/>
</dbReference>
<feature type="domain" description="Tyrosine-protein phosphatase" evidence="7">
    <location>
        <begin position="260"/>
        <end position="514"/>
    </location>
</feature>
<dbReference type="PANTHER" id="PTHR19134:SF562">
    <property type="entry name" value="PROTEIN-TYROSINE-PHOSPHATASE"/>
    <property type="match status" value="1"/>
</dbReference>
<dbReference type="GO" id="GO:0004725">
    <property type="term" value="F:protein tyrosine phosphatase activity"/>
    <property type="evidence" value="ECO:0007669"/>
    <property type="project" value="UniProtKB-EC"/>
</dbReference>
<dbReference type="Gene3D" id="2.170.300.10">
    <property type="entry name" value="Tie2 ligand-binding domain superfamily"/>
    <property type="match status" value="2"/>
</dbReference>
<comment type="catalytic activity">
    <reaction evidence="5">
        <text>O-phospho-L-tyrosyl-[protein] + H2O = L-tyrosyl-[protein] + phosphate</text>
        <dbReference type="Rhea" id="RHEA:10684"/>
        <dbReference type="Rhea" id="RHEA-COMP:10136"/>
        <dbReference type="Rhea" id="RHEA-COMP:20101"/>
        <dbReference type="ChEBI" id="CHEBI:15377"/>
        <dbReference type="ChEBI" id="CHEBI:43474"/>
        <dbReference type="ChEBI" id="CHEBI:46858"/>
        <dbReference type="ChEBI" id="CHEBI:61978"/>
        <dbReference type="EC" id="3.1.3.48"/>
    </reaction>
</comment>
<comment type="caution">
    <text evidence="9">The sequence shown here is derived from an EMBL/GenBank/DDBJ whole genome shotgun (WGS) entry which is preliminary data.</text>
</comment>